<reference evidence="1 2" key="1">
    <citation type="submission" date="2015-10" db="EMBL/GenBank/DDBJ databases">
        <title>Genome analyses suggest a sexual origin of heterokaryosis in a supposedly ancient asexual fungus.</title>
        <authorList>
            <person name="Ropars J."/>
            <person name="Sedzielewska K."/>
            <person name="Noel J."/>
            <person name="Charron P."/>
            <person name="Farinelli L."/>
            <person name="Marton T."/>
            <person name="Kruger M."/>
            <person name="Pelin A."/>
            <person name="Brachmann A."/>
            <person name="Corradi N."/>
        </authorList>
    </citation>
    <scope>NUCLEOTIDE SEQUENCE [LARGE SCALE GENOMIC DNA]</scope>
    <source>
        <strain evidence="1 2">A4</strain>
    </source>
</reference>
<dbReference type="EMBL" id="LLXI01003346">
    <property type="protein sequence ID" value="PKY59071.1"/>
    <property type="molecule type" value="Genomic_DNA"/>
</dbReference>
<dbReference type="Proteomes" id="UP000234323">
    <property type="component" value="Unassembled WGS sequence"/>
</dbReference>
<accession>A0A2I1HJL4</accession>
<evidence type="ECO:0000313" key="1">
    <source>
        <dbReference type="EMBL" id="PKY59071.1"/>
    </source>
</evidence>
<proteinExistence type="predicted"/>
<gene>
    <name evidence="1" type="ORF">RhiirA4_481524</name>
</gene>
<dbReference type="VEuPathDB" id="FungiDB:FUN_023070"/>
<name>A0A2I1HJL4_9GLOM</name>
<keyword evidence="2" id="KW-1185">Reference proteome</keyword>
<evidence type="ECO:0000313" key="2">
    <source>
        <dbReference type="Proteomes" id="UP000234323"/>
    </source>
</evidence>
<organism evidence="1 2">
    <name type="scientific">Rhizophagus irregularis</name>
    <dbReference type="NCBI Taxonomy" id="588596"/>
    <lineage>
        <taxon>Eukaryota</taxon>
        <taxon>Fungi</taxon>
        <taxon>Fungi incertae sedis</taxon>
        <taxon>Mucoromycota</taxon>
        <taxon>Glomeromycotina</taxon>
        <taxon>Glomeromycetes</taxon>
        <taxon>Glomerales</taxon>
        <taxon>Glomeraceae</taxon>
        <taxon>Rhizophagus</taxon>
    </lineage>
</organism>
<protein>
    <submittedName>
        <fullName evidence="1">Uncharacterized protein</fullName>
    </submittedName>
</protein>
<comment type="caution">
    <text evidence="1">The sequence shown here is derived from an EMBL/GenBank/DDBJ whole genome shotgun (WGS) entry which is preliminary data.</text>
</comment>
<dbReference type="AlphaFoldDB" id="A0A2I1HJL4"/>
<sequence length="114" mass="12389">MQIAPCPGCSLYCLVDNEGPLALKSVGGKLLHKSCLSILPSYQLFLLGFSELYISERFIIPNLCPLKQDDRSSTLPSDPADILLSAFALRSDTTFHISGIVHIDNSSISYLVCA</sequence>